<dbReference type="AlphaFoldDB" id="A0A2T7P3A3"/>
<comment type="caution">
    <text evidence="2">The sequence shown here is derived from an EMBL/GenBank/DDBJ whole genome shotgun (WGS) entry which is preliminary data.</text>
</comment>
<sequence length="88" mass="9874">MLRAEIVEINSEEEHSFIGSLLDLNKATHIWIGMNDLIQEGTWVSASSGTPVNFTKRARIYTGFKTTSSKAITLIPNTTLEFYNVLQL</sequence>
<accession>A0A2T7P3A3</accession>
<dbReference type="InterPro" id="IPR016186">
    <property type="entry name" value="C-type_lectin-like/link_sf"/>
</dbReference>
<reference evidence="2 3" key="1">
    <citation type="submission" date="2018-04" db="EMBL/GenBank/DDBJ databases">
        <title>The genome of golden apple snail Pomacea canaliculata provides insight into stress tolerance and invasive adaptation.</title>
        <authorList>
            <person name="Liu C."/>
            <person name="Liu B."/>
            <person name="Ren Y."/>
            <person name="Zhang Y."/>
            <person name="Wang H."/>
            <person name="Li S."/>
            <person name="Jiang F."/>
            <person name="Yin L."/>
            <person name="Zhang G."/>
            <person name="Qian W."/>
            <person name="Fan W."/>
        </authorList>
    </citation>
    <scope>NUCLEOTIDE SEQUENCE [LARGE SCALE GENOMIC DNA]</scope>
    <source>
        <strain evidence="2">SZHN2017</strain>
        <tissue evidence="2">Muscle</tissue>
    </source>
</reference>
<dbReference type="SUPFAM" id="SSF56436">
    <property type="entry name" value="C-type lectin-like"/>
    <property type="match status" value="1"/>
</dbReference>
<proteinExistence type="predicted"/>
<dbReference type="Gene3D" id="3.10.100.10">
    <property type="entry name" value="Mannose-Binding Protein A, subunit A"/>
    <property type="match status" value="1"/>
</dbReference>
<protein>
    <recommendedName>
        <fullName evidence="1">C-type lectin domain-containing protein</fullName>
    </recommendedName>
</protein>
<evidence type="ECO:0000313" key="2">
    <source>
        <dbReference type="EMBL" id="PVD27904.1"/>
    </source>
</evidence>
<dbReference type="InterPro" id="IPR016187">
    <property type="entry name" value="CTDL_fold"/>
</dbReference>
<dbReference type="Pfam" id="PF00059">
    <property type="entry name" value="Lectin_C"/>
    <property type="match status" value="1"/>
</dbReference>
<keyword evidence="3" id="KW-1185">Reference proteome</keyword>
<dbReference type="CDD" id="cd00037">
    <property type="entry name" value="CLECT"/>
    <property type="match status" value="1"/>
</dbReference>
<dbReference type="OrthoDB" id="6141373at2759"/>
<feature type="domain" description="C-type lectin" evidence="1">
    <location>
        <begin position="3"/>
        <end position="55"/>
    </location>
</feature>
<evidence type="ECO:0000313" key="3">
    <source>
        <dbReference type="Proteomes" id="UP000245119"/>
    </source>
</evidence>
<evidence type="ECO:0000259" key="1">
    <source>
        <dbReference type="Pfam" id="PF00059"/>
    </source>
</evidence>
<dbReference type="InterPro" id="IPR001304">
    <property type="entry name" value="C-type_lectin-like"/>
</dbReference>
<dbReference type="EMBL" id="PZQS01000006">
    <property type="protein sequence ID" value="PVD27904.1"/>
    <property type="molecule type" value="Genomic_DNA"/>
</dbReference>
<name>A0A2T7P3A3_POMCA</name>
<organism evidence="2 3">
    <name type="scientific">Pomacea canaliculata</name>
    <name type="common">Golden apple snail</name>
    <dbReference type="NCBI Taxonomy" id="400727"/>
    <lineage>
        <taxon>Eukaryota</taxon>
        <taxon>Metazoa</taxon>
        <taxon>Spiralia</taxon>
        <taxon>Lophotrochozoa</taxon>
        <taxon>Mollusca</taxon>
        <taxon>Gastropoda</taxon>
        <taxon>Caenogastropoda</taxon>
        <taxon>Architaenioglossa</taxon>
        <taxon>Ampullarioidea</taxon>
        <taxon>Ampullariidae</taxon>
        <taxon>Pomacea</taxon>
    </lineage>
</organism>
<dbReference type="Proteomes" id="UP000245119">
    <property type="component" value="Linkage Group LG6"/>
</dbReference>
<gene>
    <name evidence="2" type="ORF">C0Q70_10479</name>
</gene>